<evidence type="ECO:0000313" key="2">
    <source>
        <dbReference type="EMBL" id="SMX29791.1"/>
    </source>
</evidence>
<sequence length="53" mass="5263">MRSIALAALVALSTAASAMALPSMPLPDLTFPAPDGDVTQGCTDLIGGVTTCE</sequence>
<protein>
    <submittedName>
        <fullName evidence="2">Uncharacterized protein</fullName>
    </submittedName>
</protein>
<dbReference type="EMBL" id="FXXP01000003">
    <property type="protein sequence ID" value="SMX29791.1"/>
    <property type="molecule type" value="Genomic_DNA"/>
</dbReference>
<feature type="signal peptide" evidence="1">
    <location>
        <begin position="1"/>
        <end position="20"/>
    </location>
</feature>
<accession>A0A238JGG7</accession>
<evidence type="ECO:0000256" key="1">
    <source>
        <dbReference type="SAM" id="SignalP"/>
    </source>
</evidence>
<name>A0A238JGG7_9RHOB</name>
<feature type="chain" id="PRO_5012714784" evidence="1">
    <location>
        <begin position="21"/>
        <end position="53"/>
    </location>
</feature>
<keyword evidence="1" id="KW-0732">Signal</keyword>
<dbReference type="AlphaFoldDB" id="A0A238JGG7"/>
<organism evidence="2 3">
    <name type="scientific">Pelagimonas phthalicica</name>
    <dbReference type="NCBI Taxonomy" id="1037362"/>
    <lineage>
        <taxon>Bacteria</taxon>
        <taxon>Pseudomonadati</taxon>
        <taxon>Pseudomonadota</taxon>
        <taxon>Alphaproteobacteria</taxon>
        <taxon>Rhodobacterales</taxon>
        <taxon>Roseobacteraceae</taxon>
        <taxon>Pelagimonas</taxon>
    </lineage>
</organism>
<gene>
    <name evidence="2" type="ORF">TRP8649_03930</name>
</gene>
<evidence type="ECO:0000313" key="3">
    <source>
        <dbReference type="Proteomes" id="UP000225972"/>
    </source>
</evidence>
<reference evidence="3" key="1">
    <citation type="submission" date="2017-05" db="EMBL/GenBank/DDBJ databases">
        <authorList>
            <person name="Rodrigo-Torres L."/>
            <person name="Arahal R. D."/>
            <person name="Lucena T."/>
        </authorList>
    </citation>
    <scope>NUCLEOTIDE SEQUENCE [LARGE SCALE GENOMIC DNA]</scope>
    <source>
        <strain evidence="3">CECT 8649</strain>
    </source>
</reference>
<dbReference type="RefSeq" id="WP_166652815.1">
    <property type="nucleotide sequence ID" value="NZ_FXXP01000003.1"/>
</dbReference>
<proteinExistence type="predicted"/>
<keyword evidence="3" id="KW-1185">Reference proteome</keyword>
<dbReference type="Proteomes" id="UP000225972">
    <property type="component" value="Unassembled WGS sequence"/>
</dbReference>